<evidence type="ECO:0000313" key="5">
    <source>
        <dbReference type="Proteomes" id="UP000215086"/>
    </source>
</evidence>
<accession>A0A286RDI5</accession>
<dbReference type="AlphaFoldDB" id="A0A286RDI5"/>
<keyword evidence="2" id="KW-0472">Membrane</keyword>
<protein>
    <submittedName>
        <fullName evidence="4">Uncharacterized protein</fullName>
    </submittedName>
</protein>
<feature type="transmembrane region" description="Helical" evidence="2">
    <location>
        <begin position="452"/>
        <end position="471"/>
    </location>
</feature>
<dbReference type="KEGG" id="ttf:THTE_1428"/>
<evidence type="ECO:0000256" key="1">
    <source>
        <dbReference type="SAM" id="MobiDB-lite"/>
    </source>
</evidence>
<keyword evidence="2" id="KW-1133">Transmembrane helix</keyword>
<feature type="region of interest" description="Disordered" evidence="1">
    <location>
        <begin position="27"/>
        <end position="65"/>
    </location>
</feature>
<name>A0A286RDI5_9BACT</name>
<evidence type="ECO:0000313" key="4">
    <source>
        <dbReference type="EMBL" id="ASV74030.1"/>
    </source>
</evidence>
<keyword evidence="2" id="KW-0812">Transmembrane</keyword>
<feature type="signal peptide" evidence="3">
    <location>
        <begin position="1"/>
        <end position="24"/>
    </location>
</feature>
<dbReference type="EMBL" id="CP018477">
    <property type="protein sequence ID" value="ASV74030.1"/>
    <property type="molecule type" value="Genomic_DNA"/>
</dbReference>
<sequence length="513" mass="57402">MSAKTVARIATFLLTAWAGFTLIAAEESGSPQPSGEKTSPQPLKTSAHSGREHGTPEPSSLTGPRAFLQRLGISDSMWEGLEDGRPLQPQEGELLLRLLFHIRMFQPTELEEWKQPPPDWNAVSPDSRACRGKLLEIEGTATKWMQVPVPQELTERLGLEHYYSCRVVTDQDAEYLVYARDIPRAWKTMRQLREKTVIRGLFLKLAETHPRPVPTLVTARPGWFPNNLLGRLGMDCSLFDDVALETSPQRFVAPQAPSESGEEPLSDPLEKYRLTGKDRECFYQLLAAVDRAEPGQLLQEAQAELARLGQSTFSVVPLFNDPAHQQGKLFALYGTARRIEKVSVEDADIRKRFGIDHYYTIYLFTDDSQNYPIVFCVRYLPHGVLPGEGPGYAVNLAVAGFFMKTWAFRPQAALSPNTPRNAWQLAPLLIGREAVRLATEASARRVGTVTTILTSVVVVVVVLIGIIVWWFNRQDKKREREIRQRLFSESSQTECSSSDPGSSNVPTNDGNAD</sequence>
<feature type="chain" id="PRO_5012718927" evidence="3">
    <location>
        <begin position="25"/>
        <end position="513"/>
    </location>
</feature>
<dbReference type="OrthoDB" id="239825at2"/>
<feature type="region of interest" description="Disordered" evidence="1">
    <location>
        <begin position="487"/>
        <end position="513"/>
    </location>
</feature>
<feature type="compositionally biased region" description="Polar residues" evidence="1">
    <location>
        <begin position="29"/>
        <end position="48"/>
    </location>
</feature>
<reference evidence="4 5" key="1">
    <citation type="journal article" name="Front. Microbiol.">
        <title>Sugar Metabolism of the First Thermophilic Planctomycete Thermogutta terrifontis: Comparative Genomic and Transcriptomic Approaches.</title>
        <authorList>
            <person name="Elcheninov A.G."/>
            <person name="Menzel P."/>
            <person name="Gudbergsdottir S.R."/>
            <person name="Slesarev A.I."/>
            <person name="Kadnikov V.V."/>
            <person name="Krogh A."/>
            <person name="Bonch-Osmolovskaya E.A."/>
            <person name="Peng X."/>
            <person name="Kublanov I.V."/>
        </authorList>
    </citation>
    <scope>NUCLEOTIDE SEQUENCE [LARGE SCALE GENOMIC DNA]</scope>
    <source>
        <strain evidence="4 5">R1</strain>
    </source>
</reference>
<evidence type="ECO:0000256" key="2">
    <source>
        <dbReference type="SAM" id="Phobius"/>
    </source>
</evidence>
<organism evidence="4 5">
    <name type="scientific">Thermogutta terrifontis</name>
    <dbReference type="NCBI Taxonomy" id="1331910"/>
    <lineage>
        <taxon>Bacteria</taxon>
        <taxon>Pseudomonadati</taxon>
        <taxon>Planctomycetota</taxon>
        <taxon>Planctomycetia</taxon>
        <taxon>Pirellulales</taxon>
        <taxon>Thermoguttaceae</taxon>
        <taxon>Thermogutta</taxon>
    </lineage>
</organism>
<dbReference type="Proteomes" id="UP000215086">
    <property type="component" value="Chromosome"/>
</dbReference>
<keyword evidence="5" id="KW-1185">Reference proteome</keyword>
<keyword evidence="3" id="KW-0732">Signal</keyword>
<gene>
    <name evidence="4" type="ORF">THTE_1428</name>
</gene>
<dbReference type="RefSeq" id="WP_157731785.1">
    <property type="nucleotide sequence ID" value="NZ_CP018477.1"/>
</dbReference>
<evidence type="ECO:0000256" key="3">
    <source>
        <dbReference type="SAM" id="SignalP"/>
    </source>
</evidence>
<proteinExistence type="predicted"/>
<feature type="compositionally biased region" description="Polar residues" evidence="1">
    <location>
        <begin position="499"/>
        <end position="513"/>
    </location>
</feature>
<feature type="compositionally biased region" description="Low complexity" evidence="1">
    <location>
        <begin position="488"/>
        <end position="498"/>
    </location>
</feature>